<accession>A0A9E7N4U2</accession>
<keyword evidence="3" id="KW-1185">Reference proteome</keyword>
<protein>
    <submittedName>
        <fullName evidence="2">Uncharacterized protein</fullName>
    </submittedName>
</protein>
<dbReference type="EMBL" id="ON529858">
    <property type="protein sequence ID" value="UTC29906.1"/>
    <property type="molecule type" value="Genomic_DNA"/>
</dbReference>
<gene>
    <name evidence="2" type="ORF">BAJUN_03000</name>
</gene>
<dbReference type="Proteomes" id="UP001057427">
    <property type="component" value="Segment"/>
</dbReference>
<feature type="compositionally biased region" description="Basic and acidic residues" evidence="1">
    <location>
        <begin position="209"/>
        <end position="372"/>
    </location>
</feature>
<feature type="compositionally biased region" description="Low complexity" evidence="1">
    <location>
        <begin position="375"/>
        <end position="386"/>
    </location>
</feature>
<feature type="region of interest" description="Disordered" evidence="1">
    <location>
        <begin position="95"/>
        <end position="118"/>
    </location>
</feature>
<proteinExistence type="predicted"/>
<feature type="region of interest" description="Disordered" evidence="1">
    <location>
        <begin position="46"/>
        <end position="65"/>
    </location>
</feature>
<name>A0A9E7N4U2_9CAUD</name>
<feature type="region of interest" description="Disordered" evidence="1">
    <location>
        <begin position="209"/>
        <end position="386"/>
    </location>
</feature>
<sequence length="386" mass="43938">MSNRELATTGGNYLSTNDDYFAALASEAAGLKGGGDGKAFMKFDGNDGSASYGAEDNPLDTDARSGTEFAMNPRSYARGWVIWVNSEVVHEEMVKLEDGPQPSKSALPDKGPYGKEDGPVEQYTIDFRLMEEPHVEMVFQANNVSKRRALAALLKDFGNGFRSNPGKVPVVRLTAREFEGKTEGGRKVTKYAPEFKIVRWESEEKLAALVGDSKEAYDDDRRSAPALEDRSRDDDRRPAARDDRDDRRPAARDDREDDRRPARDDREERRPAARDDRDDDRRPARDDRDDRSSRDDDRRPARDDRDDDRRPARDDRDDDRRPARDDRDDRDSRSSRDEEERPARRAERDDRDDRPAPSEDERPARRSSRDDDAGGDAAPARGRGRF</sequence>
<organism evidence="2 3">
    <name type="scientific">Brevundimonas phage vB_BgoS-Bajun</name>
    <dbReference type="NCBI Taxonomy" id="2948594"/>
    <lineage>
        <taxon>Viruses</taxon>
        <taxon>Duplodnaviria</taxon>
        <taxon>Heunggongvirae</taxon>
        <taxon>Uroviricota</taxon>
        <taxon>Caudoviricetes</taxon>
        <taxon>Dolichocephalovirinae</taxon>
    </lineage>
</organism>
<reference evidence="2" key="1">
    <citation type="submission" date="2022-05" db="EMBL/GenBank/DDBJ databases">
        <authorList>
            <person name="Friedrich I."/>
            <person name="Poehlein A."/>
            <person name="Schneider D."/>
            <person name="Hertel R."/>
            <person name="Daniel R."/>
        </authorList>
    </citation>
    <scope>NUCLEOTIDE SEQUENCE</scope>
</reference>
<evidence type="ECO:0000313" key="2">
    <source>
        <dbReference type="EMBL" id="UTC29906.1"/>
    </source>
</evidence>
<evidence type="ECO:0000313" key="3">
    <source>
        <dbReference type="Proteomes" id="UP001057427"/>
    </source>
</evidence>
<evidence type="ECO:0000256" key="1">
    <source>
        <dbReference type="SAM" id="MobiDB-lite"/>
    </source>
</evidence>